<proteinExistence type="inferred from homology"/>
<evidence type="ECO:0000256" key="1">
    <source>
        <dbReference type="ARBA" id="ARBA00022602"/>
    </source>
</evidence>
<dbReference type="FunFam" id="3.40.50.1950:FF:000001">
    <property type="entry name" value="Flavin prenyltransferase UbiX"/>
    <property type="match status" value="1"/>
</dbReference>
<dbReference type="SUPFAM" id="SSF52507">
    <property type="entry name" value="Homo-oligomeric flavin-containing Cys decarboxylases, HFCD"/>
    <property type="match status" value="1"/>
</dbReference>
<dbReference type="NCBIfam" id="TIGR00421">
    <property type="entry name" value="ubiX_pad"/>
    <property type="match status" value="1"/>
</dbReference>
<dbReference type="Proteomes" id="UP000799537">
    <property type="component" value="Unassembled WGS sequence"/>
</dbReference>
<sequence>MTHNQGHDQARKQIVVAMTGATGQILGIKTLQSLRGLNVETHLIMSHWAETTLKYETDYSPANVRALADHTHSVHDMAAPVSSGSFKCDGMIIVPCSAKSLGAIAAGYGEDLIARTADVMLKERRRLILAVRESPYSLIHLRNMATVTEAGGVITSPVPAFYTRPDTIDDLIDQWIGRTLDLVDLDTQAFQRWKGWEKD</sequence>
<dbReference type="GO" id="GO:0106141">
    <property type="term" value="F:flavin prenyltransferase activity"/>
    <property type="evidence" value="ECO:0007669"/>
    <property type="project" value="UniProtKB-EC"/>
</dbReference>
<comment type="subcellular location">
    <subcellularLocation>
        <location evidence="6">Mitochondrion</location>
    </subcellularLocation>
</comment>
<organism evidence="8 9">
    <name type="scientific">Zasmidium cellare ATCC 36951</name>
    <dbReference type="NCBI Taxonomy" id="1080233"/>
    <lineage>
        <taxon>Eukaryota</taxon>
        <taxon>Fungi</taxon>
        <taxon>Dikarya</taxon>
        <taxon>Ascomycota</taxon>
        <taxon>Pezizomycotina</taxon>
        <taxon>Dothideomycetes</taxon>
        <taxon>Dothideomycetidae</taxon>
        <taxon>Mycosphaerellales</taxon>
        <taxon>Mycosphaerellaceae</taxon>
        <taxon>Zasmidium</taxon>
    </lineage>
</organism>
<keyword evidence="2 6" id="KW-0285">Flavoprotein</keyword>
<feature type="domain" description="Flavoprotein" evidence="7">
    <location>
        <begin position="12"/>
        <end position="175"/>
    </location>
</feature>
<dbReference type="InterPro" id="IPR003382">
    <property type="entry name" value="Flavoprotein"/>
</dbReference>
<keyword evidence="9" id="KW-1185">Reference proteome</keyword>
<dbReference type="HAMAP" id="MF_01984">
    <property type="entry name" value="ubiX_pad"/>
    <property type="match status" value="1"/>
</dbReference>
<keyword evidence="3 6" id="KW-0288">FMN</keyword>
<keyword evidence="6" id="KW-0496">Mitochondrion</keyword>
<feature type="binding site" evidence="6">
    <location>
        <begin position="97"/>
        <end position="100"/>
    </location>
    <ligand>
        <name>FMN</name>
        <dbReference type="ChEBI" id="CHEBI:58210"/>
    </ligand>
</feature>
<dbReference type="PANTHER" id="PTHR43374">
    <property type="entry name" value="FLAVIN PRENYLTRANSFERASE"/>
    <property type="match status" value="1"/>
</dbReference>
<dbReference type="AlphaFoldDB" id="A0A6A6CGE5"/>
<dbReference type="GO" id="GO:0005739">
    <property type="term" value="C:mitochondrion"/>
    <property type="evidence" value="ECO:0007669"/>
    <property type="project" value="UniProtKB-SubCell"/>
</dbReference>
<comment type="subunit">
    <text evidence="6">Oligomer.</text>
</comment>
<evidence type="ECO:0000256" key="6">
    <source>
        <dbReference type="HAMAP-Rule" id="MF_03197"/>
    </source>
</evidence>
<comment type="function">
    <text evidence="6">Flavin prenyltransferase that catalyzes the synthesis of the prenylated FMN cofactor (prenyl-FMN) for the ferulic acid decarboxylase FDC1. The prenyltransferase is metal-independent and links a dimethylallyl moiety from dimethylallyl monophosphate (DMAP) to the flavin N5 and C6 atoms of FMN.</text>
</comment>
<protein>
    <recommendedName>
        <fullName evidence="6">Flavin prenyltransferase PAD1, mitochondrial</fullName>
        <ecNumber evidence="6">2.5.1.129</ecNumber>
    </recommendedName>
</protein>
<evidence type="ECO:0000313" key="9">
    <source>
        <dbReference type="Proteomes" id="UP000799537"/>
    </source>
</evidence>
<evidence type="ECO:0000256" key="3">
    <source>
        <dbReference type="ARBA" id="ARBA00022643"/>
    </source>
</evidence>
<dbReference type="GO" id="GO:0016831">
    <property type="term" value="F:carboxy-lyase activity"/>
    <property type="evidence" value="ECO:0007669"/>
    <property type="project" value="TreeGrafter"/>
</dbReference>
<evidence type="ECO:0000313" key="8">
    <source>
        <dbReference type="EMBL" id="KAF2166317.1"/>
    </source>
</evidence>
<accession>A0A6A6CGE5</accession>
<dbReference type="EMBL" id="ML993597">
    <property type="protein sequence ID" value="KAF2166317.1"/>
    <property type="molecule type" value="Genomic_DNA"/>
</dbReference>
<evidence type="ECO:0000256" key="2">
    <source>
        <dbReference type="ARBA" id="ARBA00022630"/>
    </source>
</evidence>
<gene>
    <name evidence="6" type="primary">PAD1</name>
    <name evidence="8" type="ORF">M409DRAFT_36753</name>
</gene>
<feature type="binding site" evidence="6">
    <location>
        <position position="178"/>
    </location>
    <ligand>
        <name>dimethylallyl phosphate</name>
        <dbReference type="ChEBI" id="CHEBI:88052"/>
    </ligand>
</feature>
<name>A0A6A6CGE5_ZASCE</name>
<dbReference type="OrthoDB" id="5126881at2759"/>
<dbReference type="InterPro" id="IPR004507">
    <property type="entry name" value="UbiX-like"/>
</dbReference>
<comment type="catalytic activity">
    <reaction evidence="6">
        <text>dimethylallyl phosphate + FMNH2 = prenylated FMNH2 + phosphate</text>
        <dbReference type="Rhea" id="RHEA:37743"/>
        <dbReference type="ChEBI" id="CHEBI:43474"/>
        <dbReference type="ChEBI" id="CHEBI:57618"/>
        <dbReference type="ChEBI" id="CHEBI:87467"/>
        <dbReference type="ChEBI" id="CHEBI:88052"/>
        <dbReference type="EC" id="2.5.1.129"/>
    </reaction>
</comment>
<feature type="binding site" evidence="6">
    <location>
        <position position="132"/>
    </location>
    <ligand>
        <name>FMN</name>
        <dbReference type="ChEBI" id="CHEBI:58210"/>
    </ligand>
</feature>
<keyword evidence="4 6" id="KW-0808">Transferase</keyword>
<evidence type="ECO:0000259" key="7">
    <source>
        <dbReference type="Pfam" id="PF02441"/>
    </source>
</evidence>
<keyword evidence="1 6" id="KW-0637">Prenyltransferase</keyword>
<evidence type="ECO:0000256" key="5">
    <source>
        <dbReference type="ARBA" id="ARBA00060793"/>
    </source>
</evidence>
<evidence type="ECO:0000256" key="4">
    <source>
        <dbReference type="ARBA" id="ARBA00022679"/>
    </source>
</evidence>
<dbReference type="Pfam" id="PF02441">
    <property type="entry name" value="Flavoprotein"/>
    <property type="match status" value="1"/>
</dbReference>
<dbReference type="NCBIfam" id="NF004685">
    <property type="entry name" value="PRK06029.1"/>
    <property type="match status" value="1"/>
</dbReference>
<feature type="binding site" evidence="6">
    <location>
        <begin position="20"/>
        <end position="22"/>
    </location>
    <ligand>
        <name>FMN</name>
        <dbReference type="ChEBI" id="CHEBI:58210"/>
    </ligand>
</feature>
<feature type="binding site" evidence="6">
    <location>
        <position position="162"/>
    </location>
    <ligand>
        <name>dimethylallyl phosphate</name>
        <dbReference type="ChEBI" id="CHEBI:88052"/>
    </ligand>
</feature>
<dbReference type="Gene3D" id="3.40.50.1950">
    <property type="entry name" value="Flavin prenyltransferase-like"/>
    <property type="match status" value="1"/>
</dbReference>
<dbReference type="InterPro" id="IPR036551">
    <property type="entry name" value="Flavin_trans-like"/>
</dbReference>
<reference evidence="8" key="1">
    <citation type="journal article" date="2020" name="Stud. Mycol.">
        <title>101 Dothideomycetes genomes: a test case for predicting lifestyles and emergence of pathogens.</title>
        <authorList>
            <person name="Haridas S."/>
            <person name="Albert R."/>
            <person name="Binder M."/>
            <person name="Bloem J."/>
            <person name="Labutti K."/>
            <person name="Salamov A."/>
            <person name="Andreopoulos B."/>
            <person name="Baker S."/>
            <person name="Barry K."/>
            <person name="Bills G."/>
            <person name="Bluhm B."/>
            <person name="Cannon C."/>
            <person name="Castanera R."/>
            <person name="Culley D."/>
            <person name="Daum C."/>
            <person name="Ezra D."/>
            <person name="Gonzalez J."/>
            <person name="Henrissat B."/>
            <person name="Kuo A."/>
            <person name="Liang C."/>
            <person name="Lipzen A."/>
            <person name="Lutzoni F."/>
            <person name="Magnuson J."/>
            <person name="Mondo S."/>
            <person name="Nolan M."/>
            <person name="Ohm R."/>
            <person name="Pangilinan J."/>
            <person name="Park H.-J."/>
            <person name="Ramirez L."/>
            <person name="Alfaro M."/>
            <person name="Sun H."/>
            <person name="Tritt A."/>
            <person name="Yoshinaga Y."/>
            <person name="Zwiers L.-H."/>
            <person name="Turgeon B."/>
            <person name="Goodwin S."/>
            <person name="Spatafora J."/>
            <person name="Crous P."/>
            <person name="Grigoriev I."/>
        </authorList>
    </citation>
    <scope>NUCLEOTIDE SEQUENCE</scope>
    <source>
        <strain evidence="8">ATCC 36951</strain>
    </source>
</reference>
<dbReference type="EC" id="2.5.1.129" evidence="6"/>
<comment type="similarity">
    <text evidence="5 6">Belongs to the UbiX/PAD1 family.</text>
</comment>
<feature type="binding site" evidence="6">
    <location>
        <position position="46"/>
    </location>
    <ligand>
        <name>FMN</name>
        <dbReference type="ChEBI" id="CHEBI:58210"/>
    </ligand>
</feature>
<dbReference type="PANTHER" id="PTHR43374:SF1">
    <property type="entry name" value="FLAVIN PRENYLTRANSFERASE PAD1, MITOCHONDRIAL"/>
    <property type="match status" value="1"/>
</dbReference>